<dbReference type="GO" id="GO:0004029">
    <property type="term" value="F:aldehyde dehydrogenase (NAD+) activity"/>
    <property type="evidence" value="ECO:0007669"/>
    <property type="project" value="TreeGrafter"/>
</dbReference>
<dbReference type="STRING" id="570519.SAMN04488116_2092"/>
<organism evidence="2 3">
    <name type="scientific">Flagellimonas flava</name>
    <dbReference type="NCBI Taxonomy" id="570519"/>
    <lineage>
        <taxon>Bacteria</taxon>
        <taxon>Pseudomonadati</taxon>
        <taxon>Bacteroidota</taxon>
        <taxon>Flavobacteriia</taxon>
        <taxon>Flavobacteriales</taxon>
        <taxon>Flavobacteriaceae</taxon>
        <taxon>Flagellimonas</taxon>
    </lineage>
</organism>
<feature type="domain" description="NAD-dependent epimerase/dehydratase" evidence="1">
    <location>
        <begin position="35"/>
        <end position="240"/>
    </location>
</feature>
<dbReference type="OrthoDB" id="9809586at2"/>
<dbReference type="GO" id="GO:0005737">
    <property type="term" value="C:cytoplasm"/>
    <property type="evidence" value="ECO:0007669"/>
    <property type="project" value="TreeGrafter"/>
</dbReference>
<dbReference type="Proteomes" id="UP000184532">
    <property type="component" value="Unassembled WGS sequence"/>
</dbReference>
<name>A0A1M5LU93_9FLAO</name>
<protein>
    <submittedName>
        <fullName evidence="2">2'-hydroxyisoflavone reductase</fullName>
    </submittedName>
</protein>
<dbReference type="SUPFAM" id="SSF51735">
    <property type="entry name" value="NAD(P)-binding Rossmann-fold domains"/>
    <property type="match status" value="1"/>
</dbReference>
<keyword evidence="3" id="KW-1185">Reference proteome</keyword>
<dbReference type="InterPro" id="IPR051783">
    <property type="entry name" value="NAD(P)-dependent_oxidoreduct"/>
</dbReference>
<dbReference type="EMBL" id="FQWL01000003">
    <property type="protein sequence ID" value="SHG68591.1"/>
    <property type="molecule type" value="Genomic_DNA"/>
</dbReference>
<gene>
    <name evidence="2" type="ORF">SAMN04488116_2092</name>
</gene>
<evidence type="ECO:0000313" key="2">
    <source>
        <dbReference type="EMBL" id="SHG68591.1"/>
    </source>
</evidence>
<dbReference type="PANTHER" id="PTHR48079">
    <property type="entry name" value="PROTEIN YEEZ"/>
    <property type="match status" value="1"/>
</dbReference>
<dbReference type="AlphaFoldDB" id="A0A1M5LU93"/>
<accession>A0A1M5LU93</accession>
<evidence type="ECO:0000313" key="3">
    <source>
        <dbReference type="Proteomes" id="UP000184532"/>
    </source>
</evidence>
<reference evidence="3" key="1">
    <citation type="submission" date="2016-11" db="EMBL/GenBank/DDBJ databases">
        <authorList>
            <person name="Varghese N."/>
            <person name="Submissions S."/>
        </authorList>
    </citation>
    <scope>NUCLEOTIDE SEQUENCE [LARGE SCALE GENOMIC DNA]</scope>
    <source>
        <strain evidence="3">DSM 22638</strain>
    </source>
</reference>
<proteinExistence type="predicted"/>
<dbReference type="InterPro" id="IPR001509">
    <property type="entry name" value="Epimerase_deHydtase"/>
</dbReference>
<evidence type="ECO:0000259" key="1">
    <source>
        <dbReference type="Pfam" id="PF01370"/>
    </source>
</evidence>
<dbReference type="Pfam" id="PF01370">
    <property type="entry name" value="Epimerase"/>
    <property type="match status" value="1"/>
</dbReference>
<dbReference type="RefSeq" id="WP_084732618.1">
    <property type="nucleotide sequence ID" value="NZ_FQWL01000003.1"/>
</dbReference>
<dbReference type="Gene3D" id="3.40.50.720">
    <property type="entry name" value="NAD(P)-binding Rossmann-like Domain"/>
    <property type="match status" value="1"/>
</dbReference>
<dbReference type="PANTHER" id="PTHR48079:SF6">
    <property type="entry name" value="NAD(P)-BINDING DOMAIN-CONTAINING PROTEIN-RELATED"/>
    <property type="match status" value="1"/>
</dbReference>
<dbReference type="InterPro" id="IPR036291">
    <property type="entry name" value="NAD(P)-bd_dom_sf"/>
</dbReference>
<sequence length="372" mass="42114">MKRRNFVKNVGYSSLLLSGLPLLGCSGNSKPLKLLVLGGTNYLGPAVVNAALQAGHEVTLFNRGITNPNLFPNVEQLLGDRNLDSENLSALETNRTWDYAIDTWPADPRMVERTTKLLHDRINAYAFTSSIAVYSDKTVPGITESSPIHKVEEYVPGMSYYQSKVLCEAAVTSVFPKNHLITRPPGIHGKRDESWTLVYWLWRIRNGGDVLAPGDGKDPLQFIDVNDVGRFTIRALESKAFGLYNTIGPRKEPLQWQEFLNTVNAHYGNKANFIWVDKEFLEEKQIRPVVDLPIWEPRTRRAGRHTMNSQKAVASGLNFTAMGETFNNALNWYDHFKSPTTDPGLDKDRPFNGITRERELELLKMWKQYSTT</sequence>